<dbReference type="Pfam" id="PF13174">
    <property type="entry name" value="TPR_6"/>
    <property type="match status" value="1"/>
</dbReference>
<dbReference type="InterPro" id="IPR019734">
    <property type="entry name" value="TPR_rpt"/>
</dbReference>
<feature type="repeat" description="TPR" evidence="1">
    <location>
        <begin position="293"/>
        <end position="326"/>
    </location>
</feature>
<keyword evidence="4" id="KW-1185">Reference proteome</keyword>
<dbReference type="SMART" id="SM00028">
    <property type="entry name" value="TPR"/>
    <property type="match status" value="6"/>
</dbReference>
<protein>
    <submittedName>
        <fullName evidence="3">Tetratricopeptide repeat protein</fullName>
    </submittedName>
</protein>
<proteinExistence type="predicted"/>
<organism evidence="3 4">
    <name type="scientific">Chryseobacterium gallinarum</name>
    <dbReference type="NCBI Taxonomy" id="1324352"/>
    <lineage>
        <taxon>Bacteria</taxon>
        <taxon>Pseudomonadati</taxon>
        <taxon>Bacteroidota</taxon>
        <taxon>Flavobacteriia</taxon>
        <taxon>Flavobacteriales</taxon>
        <taxon>Weeksellaceae</taxon>
        <taxon>Chryseobacterium group</taxon>
        <taxon>Chryseobacterium</taxon>
    </lineage>
</organism>
<feature type="repeat" description="TPR" evidence="1">
    <location>
        <begin position="156"/>
        <end position="189"/>
    </location>
</feature>
<gene>
    <name evidence="3" type="ORF">FOB44_06055</name>
</gene>
<evidence type="ECO:0000313" key="4">
    <source>
        <dbReference type="Proteomes" id="UP000501570"/>
    </source>
</evidence>
<dbReference type="EMBL" id="CP050995">
    <property type="protein sequence ID" value="QIY90244.1"/>
    <property type="molecule type" value="Genomic_DNA"/>
</dbReference>
<dbReference type="Gene3D" id="1.25.40.10">
    <property type="entry name" value="Tetratricopeptide repeat domain"/>
    <property type="match status" value="3"/>
</dbReference>
<name>A0ABX6KQX6_CHRGL</name>
<dbReference type="RefSeq" id="WP_168237962.1">
    <property type="nucleotide sequence ID" value="NZ_CP050995.1"/>
</dbReference>
<dbReference type="InterPro" id="IPR011990">
    <property type="entry name" value="TPR-like_helical_dom_sf"/>
</dbReference>
<reference evidence="3 4" key="1">
    <citation type="submission" date="2019-09" db="EMBL/GenBank/DDBJ databases">
        <title>FDA dAtabase for Regulatory Grade micrObial Sequences (FDA-ARGOS): Supporting development and validation of Infectious Disease Dx tests.</title>
        <authorList>
            <person name="Sciortino C."/>
            <person name="Tallon L."/>
            <person name="Sadzewicz L."/>
            <person name="Vavikolanu K."/>
            <person name="Mehta A."/>
            <person name="Aluvathingal J."/>
            <person name="Nadendla S."/>
            <person name="Nandy P."/>
            <person name="Geyer C."/>
            <person name="Yan Y."/>
            <person name="Sichtig H."/>
        </authorList>
    </citation>
    <scope>NUCLEOTIDE SEQUENCE [LARGE SCALE GENOMIC DNA]</scope>
    <source>
        <strain evidence="3 4">FDAARGOS_636</strain>
    </source>
</reference>
<keyword evidence="2" id="KW-0732">Signal</keyword>
<feature type="chain" id="PRO_5046995025" evidence="2">
    <location>
        <begin position="24"/>
        <end position="381"/>
    </location>
</feature>
<dbReference type="PROSITE" id="PS50005">
    <property type="entry name" value="TPR"/>
    <property type="match status" value="2"/>
</dbReference>
<keyword evidence="1" id="KW-0802">TPR repeat</keyword>
<evidence type="ECO:0000256" key="2">
    <source>
        <dbReference type="SAM" id="SignalP"/>
    </source>
</evidence>
<feature type="signal peptide" evidence="2">
    <location>
        <begin position="1"/>
        <end position="23"/>
    </location>
</feature>
<dbReference type="Proteomes" id="UP000501570">
    <property type="component" value="Chromosome"/>
</dbReference>
<dbReference type="SUPFAM" id="SSF48452">
    <property type="entry name" value="TPR-like"/>
    <property type="match status" value="1"/>
</dbReference>
<evidence type="ECO:0000256" key="1">
    <source>
        <dbReference type="PROSITE-ProRule" id="PRU00339"/>
    </source>
</evidence>
<dbReference type="PANTHER" id="PTHR12558:SF13">
    <property type="entry name" value="CELL DIVISION CYCLE PROTEIN 27 HOMOLOG"/>
    <property type="match status" value="1"/>
</dbReference>
<sequence length="381" mass="43567">MMKIRLFLLIALISFLNMTAQSAKIDSEKLLEYYETQRYADAARYLQSIYTEDTQDIKGLSQIAYCQLMAGKLSDAEKSYLKINTLQPDNLSTLFSLAGINSKRGNAFKAKSYLQQIIQLDTNNFSAYKQLAAYEDTSEAKLKLLTKANTLNATDPDVAYDLSMVYRELRQYQQAYDVLKTAISADMENFSLQQAQLPLANQLGKYSEVVETGERLLKINADPNIINELGQAYFYLKDYQKCINLYTTLEEQGVQNEGTLYYMALSYRELKDYNKAALYAQKTIDEAISDHTTLYYAALAGIYEAENKYNDAITAYKRGLTFGPSNIIYYRLGLLYDINLKQPKNAVSYYQLYLKNKPDQEKENEQISYAKSRITTLTGVK</sequence>
<dbReference type="PANTHER" id="PTHR12558">
    <property type="entry name" value="CELL DIVISION CYCLE 16,23,27"/>
    <property type="match status" value="1"/>
</dbReference>
<accession>A0ABX6KQX6</accession>
<dbReference type="Pfam" id="PF13181">
    <property type="entry name" value="TPR_8"/>
    <property type="match status" value="2"/>
</dbReference>
<evidence type="ECO:0000313" key="3">
    <source>
        <dbReference type="EMBL" id="QIY90244.1"/>
    </source>
</evidence>